<protein>
    <submittedName>
        <fullName evidence="2">Beta-lactamase family protein</fullName>
    </submittedName>
</protein>
<dbReference type="PANTHER" id="PTHR46825">
    <property type="entry name" value="D-ALANYL-D-ALANINE-CARBOXYPEPTIDASE/ENDOPEPTIDASE AMPH"/>
    <property type="match status" value="1"/>
</dbReference>
<accession>A0A7H8NDI2</accession>
<dbReference type="Gene3D" id="3.40.710.10">
    <property type="entry name" value="DD-peptidase/beta-lactamase superfamily"/>
    <property type="match status" value="1"/>
</dbReference>
<dbReference type="SUPFAM" id="SSF56601">
    <property type="entry name" value="beta-lactamase/transpeptidase-like"/>
    <property type="match status" value="1"/>
</dbReference>
<name>A0A7H8NDI2_9ACTN</name>
<feature type="domain" description="Beta-lactamase-related" evidence="1">
    <location>
        <begin position="8"/>
        <end position="332"/>
    </location>
</feature>
<gene>
    <name evidence="2" type="ORF">HUT08_26580</name>
</gene>
<proteinExistence type="predicted"/>
<evidence type="ECO:0000313" key="3">
    <source>
        <dbReference type="Proteomes" id="UP000509303"/>
    </source>
</evidence>
<dbReference type="InterPro" id="IPR012338">
    <property type="entry name" value="Beta-lactam/transpept-like"/>
</dbReference>
<evidence type="ECO:0000313" key="2">
    <source>
        <dbReference type="EMBL" id="QKW52513.1"/>
    </source>
</evidence>
<keyword evidence="3" id="KW-1185">Reference proteome</keyword>
<sequence>MSETDVQRALDWAVAEGGVPGIVADIRDGDRRWFGAAGVADLETGAPRRPGEYAHTGSGGKAFIATVLLALAAESGLSIDDPVNTWLPGVLDRNGYDGDKITIRHLLSNTSGLFSTGMAPELTSRYATRAAFAEHRFDAFTTEQLLAMTVSQPPVGAPGERFEYSNGGFYVAEALIEKVTGNSLAEEIERRIIQPLGLTDTSVRSAQDARYPDPHPRAYSTLFYKDGTDPAAVTPENWESVMEEPGLDPLDVTEYNTSWAPANVVSTTGDMIRFVGALAGGTLLPPEQHRAMWTTVSTEGGNWTPHTRYGLGVFEFDRAATGGLTLRGVGGSFWGCLFYTVGTADGEHTLSLQTNTEWKSWDVLFRVIDAEFGVRLNG</sequence>
<dbReference type="Proteomes" id="UP000509303">
    <property type="component" value="Chromosome"/>
</dbReference>
<dbReference type="Pfam" id="PF00144">
    <property type="entry name" value="Beta-lactamase"/>
    <property type="match status" value="1"/>
</dbReference>
<dbReference type="InterPro" id="IPR001466">
    <property type="entry name" value="Beta-lactam-related"/>
</dbReference>
<dbReference type="PANTHER" id="PTHR46825:SF7">
    <property type="entry name" value="D-ALANYL-D-ALANINE CARBOXYPEPTIDASE"/>
    <property type="match status" value="1"/>
</dbReference>
<dbReference type="InterPro" id="IPR050491">
    <property type="entry name" value="AmpC-like"/>
</dbReference>
<organism evidence="2 3">
    <name type="scientific">Streptomyces buecherae</name>
    <dbReference type="NCBI Taxonomy" id="2763006"/>
    <lineage>
        <taxon>Bacteria</taxon>
        <taxon>Bacillati</taxon>
        <taxon>Actinomycetota</taxon>
        <taxon>Actinomycetes</taxon>
        <taxon>Kitasatosporales</taxon>
        <taxon>Streptomycetaceae</taxon>
        <taxon>Streptomyces</taxon>
    </lineage>
</organism>
<dbReference type="EMBL" id="CP054929">
    <property type="protein sequence ID" value="QKW52513.1"/>
    <property type="molecule type" value="Genomic_DNA"/>
</dbReference>
<reference evidence="2 3" key="1">
    <citation type="submission" date="2020-06" db="EMBL/GenBank/DDBJ databases">
        <title>Genome mining for natural products.</title>
        <authorList>
            <person name="Zhang B."/>
            <person name="Shi J."/>
            <person name="Ge H."/>
        </authorList>
    </citation>
    <scope>NUCLEOTIDE SEQUENCE [LARGE SCALE GENOMIC DNA]</scope>
    <source>
        <strain evidence="2 3">NA00687</strain>
    </source>
</reference>
<dbReference type="AlphaFoldDB" id="A0A7H8NDI2"/>
<evidence type="ECO:0000259" key="1">
    <source>
        <dbReference type="Pfam" id="PF00144"/>
    </source>
</evidence>
<dbReference type="RefSeq" id="WP_176164226.1">
    <property type="nucleotide sequence ID" value="NZ_CP054929.1"/>
</dbReference>